<dbReference type="PANTHER" id="PTHR31038">
    <property type="entry name" value="EXPRESSED PROTEIN-RELATED"/>
    <property type="match status" value="1"/>
</dbReference>
<organism evidence="2 3">
    <name type="scientific">Trema orientale</name>
    <name type="common">Charcoal tree</name>
    <name type="synonym">Celtis orientalis</name>
    <dbReference type="NCBI Taxonomy" id="63057"/>
    <lineage>
        <taxon>Eukaryota</taxon>
        <taxon>Viridiplantae</taxon>
        <taxon>Streptophyta</taxon>
        <taxon>Embryophyta</taxon>
        <taxon>Tracheophyta</taxon>
        <taxon>Spermatophyta</taxon>
        <taxon>Magnoliopsida</taxon>
        <taxon>eudicotyledons</taxon>
        <taxon>Gunneridae</taxon>
        <taxon>Pentapetalae</taxon>
        <taxon>rosids</taxon>
        <taxon>fabids</taxon>
        <taxon>Rosales</taxon>
        <taxon>Cannabaceae</taxon>
        <taxon>Trema</taxon>
    </lineage>
</organism>
<dbReference type="EMBL" id="JXTC01000249">
    <property type="protein sequence ID" value="PON76750.1"/>
    <property type="molecule type" value="Genomic_DNA"/>
</dbReference>
<accession>A0A2P5DTZ0</accession>
<feature type="compositionally biased region" description="Basic and acidic residues" evidence="1">
    <location>
        <begin position="116"/>
        <end position="126"/>
    </location>
</feature>
<feature type="region of interest" description="Disordered" evidence="1">
    <location>
        <begin position="90"/>
        <end position="136"/>
    </location>
</feature>
<dbReference type="InParanoid" id="A0A2P5DTZ0"/>
<name>A0A2P5DTZ0_TREOI</name>
<dbReference type="STRING" id="63057.A0A2P5DTZ0"/>
<dbReference type="PANTHER" id="PTHR31038:SF2">
    <property type="entry name" value="PROTEIN RETICULATA-RELATED 1, CHLOROPLASTIC"/>
    <property type="match status" value="1"/>
</dbReference>
<evidence type="ECO:0000313" key="3">
    <source>
        <dbReference type="Proteomes" id="UP000237000"/>
    </source>
</evidence>
<proteinExistence type="predicted"/>
<keyword evidence="3" id="KW-1185">Reference proteome</keyword>
<dbReference type="GO" id="GO:0009706">
    <property type="term" value="C:chloroplast inner membrane"/>
    <property type="evidence" value="ECO:0007669"/>
    <property type="project" value="TreeGrafter"/>
</dbReference>
<comment type="caution">
    <text evidence="2">The sequence shown here is derived from an EMBL/GenBank/DDBJ whole genome shotgun (WGS) entry which is preliminary data.</text>
</comment>
<dbReference type="Proteomes" id="UP000237000">
    <property type="component" value="Unassembled WGS sequence"/>
</dbReference>
<sequence length="471" mass="51468">MAVTIGLNSPTKTVIPKDTILDPQKRSNRRLCPFFVKEEVERRLSSGGGRGRQCAARAVLTLERTRTKIDLLQESLPKINIPVPSLEHGGGGMDGGGGMIGGGSGSAGGGGGGDSDEYRWDDRENGGDESNSGFFRGRSTSVPEVFDRQTMNAVLREWAMTMKDLPLDLQQAYMIGALSSAKLTRFLWLNAQPSFVRLLVRLLPSHLSTAFTSRIMADPSLPYKLCFEALFSLGFSVWLDTRDSTAECIKREWQLAPLARNLLKNSQRQRLQSSFRKAVVFFALGFIAKASAWVISGGQHGKLSIATLSKEALVAGLSLALVSNLRYRIVGEIDRRLQLHFDVPNASLCVCLVLRVLNIAIGTQSLNWVRPEDRLAAFSTRSLLHSLSSLNEDASGVNWFDFKNATGFGVVDTSTKPKRKRDAGHFQFAIDRVRNSMKRSGASPKISHRTLPPSGSLAASFGTEQLVAGIV</sequence>
<reference evidence="3" key="1">
    <citation type="submission" date="2016-06" db="EMBL/GenBank/DDBJ databases">
        <title>Parallel loss of symbiosis genes in relatives of nitrogen-fixing non-legume Parasponia.</title>
        <authorList>
            <person name="Van Velzen R."/>
            <person name="Holmer R."/>
            <person name="Bu F."/>
            <person name="Rutten L."/>
            <person name="Van Zeijl A."/>
            <person name="Liu W."/>
            <person name="Santuari L."/>
            <person name="Cao Q."/>
            <person name="Sharma T."/>
            <person name="Shen D."/>
            <person name="Roswanjaya Y."/>
            <person name="Wardhani T."/>
            <person name="Kalhor M.S."/>
            <person name="Jansen J."/>
            <person name="Van den Hoogen J."/>
            <person name="Gungor B."/>
            <person name="Hartog M."/>
            <person name="Hontelez J."/>
            <person name="Verver J."/>
            <person name="Yang W.-C."/>
            <person name="Schijlen E."/>
            <person name="Repin R."/>
            <person name="Schilthuizen M."/>
            <person name="Schranz E."/>
            <person name="Heidstra R."/>
            <person name="Miyata K."/>
            <person name="Fedorova E."/>
            <person name="Kohlen W."/>
            <person name="Bisseling T."/>
            <person name="Smit S."/>
            <person name="Geurts R."/>
        </authorList>
    </citation>
    <scope>NUCLEOTIDE SEQUENCE [LARGE SCALE GENOMIC DNA]</scope>
    <source>
        <strain evidence="3">cv. RG33-2</strain>
    </source>
</reference>
<feature type="compositionally biased region" description="Gly residues" evidence="1">
    <location>
        <begin position="90"/>
        <end position="113"/>
    </location>
</feature>
<evidence type="ECO:0000256" key="1">
    <source>
        <dbReference type="SAM" id="MobiDB-lite"/>
    </source>
</evidence>
<dbReference type="AlphaFoldDB" id="A0A2P5DTZ0"/>
<gene>
    <name evidence="2" type="ORF">TorRG33x02_241890</name>
</gene>
<evidence type="ECO:0000313" key="2">
    <source>
        <dbReference type="EMBL" id="PON76750.1"/>
    </source>
</evidence>
<dbReference type="GO" id="GO:0099402">
    <property type="term" value="P:plant organ development"/>
    <property type="evidence" value="ECO:0007669"/>
    <property type="project" value="TreeGrafter"/>
</dbReference>
<protein>
    <submittedName>
        <fullName evidence="2">Uncharacterized protein</fullName>
    </submittedName>
</protein>